<evidence type="ECO:0000313" key="1">
    <source>
        <dbReference type="EMBL" id="WPU63661.1"/>
    </source>
</evidence>
<name>A0AAX4HKC5_9BACT</name>
<sequence>MSENKSFVKIAESSAPLAADSVTRCRSFAHQYYIRVPNCGYTMNLHGLGVAGPMSIIAVLENKATTSTSFKATTKNIEVSSPATSALALSLTKCYSEAEYKTYAQGKKQSPDCNYSKTKFCVNPSTPLLNQSSPELAKYIANVTRDPSITRDAGWCGPVATTMSFLGSIIDEENEIYEDSFLWKKNSLSLSSKEIGLHSMNERTAMFGDMVYNLGNTMSVDWKKGGSVPETGMRKVFERVDPSIRNLNKALYLGEVRRDFFKMFKEEVTLSNLISKLTKGKHVTTLSAVTYRQKCDYTVKLIEQNATRDIYEASFKCDDKTPYQSLGGSHAMSVNGIEDGYVKIYDPWGRIYNIKITSGVNVPGFMRNGSMLSYVNGEMGYMKDNLVPATRKISMAKGGNVEPVLDTMRYRHVNLGSFRGFNYSTTQYLKK</sequence>
<reference evidence="1 2" key="1">
    <citation type="submission" date="2023-11" db="EMBL/GenBank/DDBJ databases">
        <title>Peredibacter starrii A3.12.</title>
        <authorList>
            <person name="Mitchell R.J."/>
        </authorList>
    </citation>
    <scope>NUCLEOTIDE SEQUENCE [LARGE SCALE GENOMIC DNA]</scope>
    <source>
        <strain evidence="1 2">A3.12</strain>
    </source>
</reference>
<organism evidence="1 2">
    <name type="scientific">Peredibacter starrii</name>
    <dbReference type="NCBI Taxonomy" id="28202"/>
    <lineage>
        <taxon>Bacteria</taxon>
        <taxon>Pseudomonadati</taxon>
        <taxon>Bdellovibrionota</taxon>
        <taxon>Bacteriovoracia</taxon>
        <taxon>Bacteriovoracales</taxon>
        <taxon>Bacteriovoracaceae</taxon>
        <taxon>Peredibacter</taxon>
    </lineage>
</organism>
<accession>A0AAX4HKC5</accession>
<dbReference type="Proteomes" id="UP001324634">
    <property type="component" value="Chromosome"/>
</dbReference>
<gene>
    <name evidence="1" type="ORF">SOO65_13280</name>
</gene>
<dbReference type="EMBL" id="CP139487">
    <property type="protein sequence ID" value="WPU63661.1"/>
    <property type="molecule type" value="Genomic_DNA"/>
</dbReference>
<dbReference type="RefSeq" id="WP_321390770.1">
    <property type="nucleotide sequence ID" value="NZ_CP139487.1"/>
</dbReference>
<protein>
    <submittedName>
        <fullName evidence="1">Uncharacterized protein</fullName>
    </submittedName>
</protein>
<keyword evidence="2" id="KW-1185">Reference proteome</keyword>
<proteinExistence type="predicted"/>
<evidence type="ECO:0000313" key="2">
    <source>
        <dbReference type="Proteomes" id="UP001324634"/>
    </source>
</evidence>
<dbReference type="KEGG" id="psti:SOO65_13280"/>
<dbReference type="AlphaFoldDB" id="A0AAX4HKC5"/>